<dbReference type="PROSITE" id="PS51257">
    <property type="entry name" value="PROKAR_LIPOPROTEIN"/>
    <property type="match status" value="1"/>
</dbReference>
<sequence length="422" mass="46132">MKKLLLYAALLMLTLSACKKSNLPEVRPDDRINAQLAAYQSQLSGSTYGWIGYMFPAGGGSYTFTFQFTNTNRVTTLADINATSASTPLESSYRLKAAMLPSLYFDTYTYLHILADPDPAKSGGSQGVGLVSDFEFSFISATTDTIRLKGNVNNSDLILVRKKQTDGDDFIAKATAFNTSLNQMSNFNYYYNLLSIGGKTYDIAINTQLKTVSFYYPVNGTFKSFSTYYSVSTTGLSLLHPFVDGTTNISEMHNFTFDIPQGKMSFTAGTVAGATTNVATPLTISLTAARKMFTDGGGYGSYTGFTVGGVIDYFKLTTIPGFSVIAYYPNYYNNPADVIFIYYGSRSYGPAFNTTLPANGAIVFANPGGFGFQGTSPGAPYTTYVTNFRTQLFNTSGYYVFPTSDFSYDLVSVADSRIWIRF</sequence>
<feature type="signal peptide" evidence="1">
    <location>
        <begin position="1"/>
        <end position="19"/>
    </location>
</feature>
<dbReference type="HOGENOM" id="CLU_632656_0_0_10"/>
<feature type="chain" id="PRO_5003558453" description="DUF4302 domain-containing protein" evidence="1">
    <location>
        <begin position="20"/>
        <end position="422"/>
    </location>
</feature>
<evidence type="ECO:0000256" key="1">
    <source>
        <dbReference type="SAM" id="SignalP"/>
    </source>
</evidence>
<evidence type="ECO:0008006" key="4">
    <source>
        <dbReference type="Google" id="ProtNLM"/>
    </source>
</evidence>
<gene>
    <name evidence="2" type="ORF">Mucpa_0984</name>
</gene>
<dbReference type="eggNOG" id="ENOG502Z7SV">
    <property type="taxonomic scope" value="Bacteria"/>
</dbReference>
<evidence type="ECO:0000313" key="3">
    <source>
        <dbReference type="Proteomes" id="UP000002774"/>
    </source>
</evidence>
<dbReference type="EMBL" id="CM001403">
    <property type="protein sequence ID" value="EHQ25158.1"/>
    <property type="molecule type" value="Genomic_DNA"/>
</dbReference>
<dbReference type="InterPro" id="IPR025396">
    <property type="entry name" value="DUF4302"/>
</dbReference>
<dbReference type="STRING" id="714943.Mucpa_0984"/>
<dbReference type="Proteomes" id="UP000002774">
    <property type="component" value="Chromosome"/>
</dbReference>
<organism evidence="2 3">
    <name type="scientific">Mucilaginibacter paludis DSM 18603</name>
    <dbReference type="NCBI Taxonomy" id="714943"/>
    <lineage>
        <taxon>Bacteria</taxon>
        <taxon>Pseudomonadati</taxon>
        <taxon>Bacteroidota</taxon>
        <taxon>Sphingobacteriia</taxon>
        <taxon>Sphingobacteriales</taxon>
        <taxon>Sphingobacteriaceae</taxon>
        <taxon>Mucilaginibacter</taxon>
    </lineage>
</organism>
<dbReference type="RefSeq" id="WP_008504816.1">
    <property type="nucleotide sequence ID" value="NZ_CM001403.1"/>
</dbReference>
<dbReference type="Pfam" id="PF14135">
    <property type="entry name" value="DUF4302"/>
    <property type="match status" value="1"/>
</dbReference>
<reference evidence="2" key="1">
    <citation type="submission" date="2011-09" db="EMBL/GenBank/DDBJ databases">
        <title>The permanent draft genome of Mucilaginibacter paludis DSM 18603.</title>
        <authorList>
            <consortium name="US DOE Joint Genome Institute (JGI-PGF)"/>
            <person name="Lucas S."/>
            <person name="Han J."/>
            <person name="Lapidus A."/>
            <person name="Bruce D."/>
            <person name="Goodwin L."/>
            <person name="Pitluck S."/>
            <person name="Peters L."/>
            <person name="Kyrpides N."/>
            <person name="Mavromatis K."/>
            <person name="Ivanova N."/>
            <person name="Mikhailova N."/>
            <person name="Held B."/>
            <person name="Detter J.C."/>
            <person name="Tapia R."/>
            <person name="Han C."/>
            <person name="Land M."/>
            <person name="Hauser L."/>
            <person name="Markowitz V."/>
            <person name="Cheng J.-F."/>
            <person name="Hugenholtz P."/>
            <person name="Woyke T."/>
            <person name="Wu D."/>
            <person name="Tindall B."/>
            <person name="Brambilla E."/>
            <person name="Klenk H.-P."/>
            <person name="Eisen J.A."/>
        </authorList>
    </citation>
    <scope>NUCLEOTIDE SEQUENCE [LARGE SCALE GENOMIC DNA]</scope>
    <source>
        <strain evidence="2">DSM 18603</strain>
    </source>
</reference>
<accession>H1YCY7</accession>
<dbReference type="OrthoDB" id="707849at2"/>
<name>H1YCY7_9SPHI</name>
<protein>
    <recommendedName>
        <fullName evidence="4">DUF4302 domain-containing protein</fullName>
    </recommendedName>
</protein>
<keyword evidence="3" id="KW-1185">Reference proteome</keyword>
<dbReference type="AlphaFoldDB" id="H1YCY7"/>
<evidence type="ECO:0000313" key="2">
    <source>
        <dbReference type="EMBL" id="EHQ25158.1"/>
    </source>
</evidence>
<proteinExistence type="predicted"/>
<keyword evidence="1" id="KW-0732">Signal</keyword>